<accession>A0AA36DLQ9</accession>
<keyword evidence="3" id="KW-1185">Reference proteome</keyword>
<gene>
    <name evidence="2" type="ORF">CYNAS_LOCUS2004</name>
</gene>
<name>A0AA36DLQ9_CYLNA</name>
<sequence length="66" mass="7106">MVQFFAIDKRKCGYKECSQSIGVWAYECCGSGKLDCCGGLTLAGWLTIGIVATLLVIIVLSVLCKK</sequence>
<dbReference type="EMBL" id="CATQJL010000001">
    <property type="protein sequence ID" value="CAJ0590021.1"/>
    <property type="molecule type" value="Genomic_DNA"/>
</dbReference>
<dbReference type="AlphaFoldDB" id="A0AA36DLQ9"/>
<keyword evidence="1" id="KW-1133">Transmembrane helix</keyword>
<keyword evidence="1" id="KW-0472">Membrane</keyword>
<evidence type="ECO:0000313" key="3">
    <source>
        <dbReference type="Proteomes" id="UP001176961"/>
    </source>
</evidence>
<reference evidence="2" key="1">
    <citation type="submission" date="2023-07" db="EMBL/GenBank/DDBJ databases">
        <authorList>
            <consortium name="CYATHOMIX"/>
        </authorList>
    </citation>
    <scope>NUCLEOTIDE SEQUENCE</scope>
    <source>
        <strain evidence="2">N/A</strain>
    </source>
</reference>
<comment type="caution">
    <text evidence="2">The sequence shown here is derived from an EMBL/GenBank/DDBJ whole genome shotgun (WGS) entry which is preliminary data.</text>
</comment>
<evidence type="ECO:0000256" key="1">
    <source>
        <dbReference type="SAM" id="Phobius"/>
    </source>
</evidence>
<proteinExistence type="predicted"/>
<organism evidence="2 3">
    <name type="scientific">Cylicocyclus nassatus</name>
    <name type="common">Nematode worm</name>
    <dbReference type="NCBI Taxonomy" id="53992"/>
    <lineage>
        <taxon>Eukaryota</taxon>
        <taxon>Metazoa</taxon>
        <taxon>Ecdysozoa</taxon>
        <taxon>Nematoda</taxon>
        <taxon>Chromadorea</taxon>
        <taxon>Rhabditida</taxon>
        <taxon>Rhabditina</taxon>
        <taxon>Rhabditomorpha</taxon>
        <taxon>Strongyloidea</taxon>
        <taxon>Strongylidae</taxon>
        <taxon>Cylicocyclus</taxon>
    </lineage>
</organism>
<feature type="transmembrane region" description="Helical" evidence="1">
    <location>
        <begin position="42"/>
        <end position="64"/>
    </location>
</feature>
<dbReference type="Proteomes" id="UP001176961">
    <property type="component" value="Unassembled WGS sequence"/>
</dbReference>
<keyword evidence="1" id="KW-0812">Transmembrane</keyword>
<protein>
    <submittedName>
        <fullName evidence="2">Uncharacterized protein</fullName>
    </submittedName>
</protein>
<evidence type="ECO:0000313" key="2">
    <source>
        <dbReference type="EMBL" id="CAJ0590021.1"/>
    </source>
</evidence>